<comment type="caution">
    <text evidence="2">The sequence shown here is derived from an EMBL/GenBank/DDBJ whole genome shotgun (WGS) entry which is preliminary data.</text>
</comment>
<dbReference type="AlphaFoldDB" id="A0AAN9XSR3"/>
<feature type="region of interest" description="Disordered" evidence="1">
    <location>
        <begin position="1"/>
        <end position="55"/>
    </location>
</feature>
<protein>
    <submittedName>
        <fullName evidence="2">Uncharacterized protein</fullName>
    </submittedName>
</protein>
<evidence type="ECO:0000313" key="2">
    <source>
        <dbReference type="EMBL" id="KAK7406957.1"/>
    </source>
</evidence>
<keyword evidence="3" id="KW-1185">Reference proteome</keyword>
<sequence length="92" mass="10362">MEKGREVSSTSRETMERKRKQRDKEDEAVTLPLRVTTNSERVSGASGVKSNRPSTIRGEARFEKEDEYLGFQNACGSNGGFLAAREKIDKKH</sequence>
<proteinExistence type="predicted"/>
<gene>
    <name evidence="2" type="ORF">VNO78_08593</name>
</gene>
<dbReference type="Proteomes" id="UP001386955">
    <property type="component" value="Unassembled WGS sequence"/>
</dbReference>
<evidence type="ECO:0000313" key="3">
    <source>
        <dbReference type="Proteomes" id="UP001386955"/>
    </source>
</evidence>
<dbReference type="EMBL" id="JAYMYS010000002">
    <property type="protein sequence ID" value="KAK7406957.1"/>
    <property type="molecule type" value="Genomic_DNA"/>
</dbReference>
<organism evidence="2 3">
    <name type="scientific">Psophocarpus tetragonolobus</name>
    <name type="common">Winged bean</name>
    <name type="synonym">Dolichos tetragonolobus</name>
    <dbReference type="NCBI Taxonomy" id="3891"/>
    <lineage>
        <taxon>Eukaryota</taxon>
        <taxon>Viridiplantae</taxon>
        <taxon>Streptophyta</taxon>
        <taxon>Embryophyta</taxon>
        <taxon>Tracheophyta</taxon>
        <taxon>Spermatophyta</taxon>
        <taxon>Magnoliopsida</taxon>
        <taxon>eudicotyledons</taxon>
        <taxon>Gunneridae</taxon>
        <taxon>Pentapetalae</taxon>
        <taxon>rosids</taxon>
        <taxon>fabids</taxon>
        <taxon>Fabales</taxon>
        <taxon>Fabaceae</taxon>
        <taxon>Papilionoideae</taxon>
        <taxon>50 kb inversion clade</taxon>
        <taxon>NPAAA clade</taxon>
        <taxon>indigoferoid/millettioid clade</taxon>
        <taxon>Phaseoleae</taxon>
        <taxon>Psophocarpus</taxon>
    </lineage>
</organism>
<reference evidence="2 3" key="1">
    <citation type="submission" date="2024-01" db="EMBL/GenBank/DDBJ databases">
        <title>The genomes of 5 underutilized Papilionoideae crops provide insights into root nodulation and disease resistanc.</title>
        <authorList>
            <person name="Jiang F."/>
        </authorList>
    </citation>
    <scope>NUCLEOTIDE SEQUENCE [LARGE SCALE GENOMIC DNA]</scope>
    <source>
        <strain evidence="2">DUOXIRENSHENG_FW03</strain>
        <tissue evidence="2">Leaves</tissue>
    </source>
</reference>
<accession>A0AAN9XSR3</accession>
<name>A0AAN9XSR3_PSOTE</name>
<evidence type="ECO:0000256" key="1">
    <source>
        <dbReference type="SAM" id="MobiDB-lite"/>
    </source>
</evidence>